<dbReference type="Proteomes" id="UP001165082">
    <property type="component" value="Unassembled WGS sequence"/>
</dbReference>
<reference evidence="2" key="1">
    <citation type="submission" date="2022-07" db="EMBL/GenBank/DDBJ databases">
        <title>Genome analysis of Parmales, a sister group of diatoms, reveals the evolutionary specialization of diatoms from phago-mixotrophs to photoautotrophs.</title>
        <authorList>
            <person name="Ban H."/>
            <person name="Sato S."/>
            <person name="Yoshikawa S."/>
            <person name="Kazumasa Y."/>
            <person name="Nakamura Y."/>
            <person name="Ichinomiya M."/>
            <person name="Saitoh K."/>
            <person name="Sato N."/>
            <person name="Blanc-Mathieu R."/>
            <person name="Endo H."/>
            <person name="Kuwata A."/>
            <person name="Ogata H."/>
        </authorList>
    </citation>
    <scope>NUCLEOTIDE SEQUENCE</scope>
</reference>
<evidence type="ECO:0000256" key="1">
    <source>
        <dbReference type="SAM" id="MobiDB-lite"/>
    </source>
</evidence>
<name>A0A9W6ZP84_9STRA</name>
<dbReference type="AlphaFoldDB" id="A0A9W6ZP84"/>
<sequence>MSMVAVCCPIIFSKVRKWLAHCFGEHDHHDDLFNVESDVGISGIGYDSDEEFEMKERKFVDEDMASENMDMKKKMRLSRFGGPGSLSRKPVVSSFREQYKKNMRKMTSSSSLGDSGRDMKEKMNKRFTQVLKDRTKVGDKATFWEGGMKGINSKKKRKQGKRPGFKKGSSEDMETEGSWRKRASDDIEVESDTGMNFGLI</sequence>
<gene>
    <name evidence="2" type="ORF">TrRE_jg10482</name>
</gene>
<accession>A0A9W6ZP84</accession>
<proteinExistence type="predicted"/>
<dbReference type="EMBL" id="BRXZ01000857">
    <property type="protein sequence ID" value="GMH55861.1"/>
    <property type="molecule type" value="Genomic_DNA"/>
</dbReference>
<comment type="caution">
    <text evidence="2">The sequence shown here is derived from an EMBL/GenBank/DDBJ whole genome shotgun (WGS) entry which is preliminary data.</text>
</comment>
<keyword evidence="3" id="KW-1185">Reference proteome</keyword>
<evidence type="ECO:0000313" key="3">
    <source>
        <dbReference type="Proteomes" id="UP001165082"/>
    </source>
</evidence>
<organism evidence="2 3">
    <name type="scientific">Triparma retinervis</name>
    <dbReference type="NCBI Taxonomy" id="2557542"/>
    <lineage>
        <taxon>Eukaryota</taxon>
        <taxon>Sar</taxon>
        <taxon>Stramenopiles</taxon>
        <taxon>Ochrophyta</taxon>
        <taxon>Bolidophyceae</taxon>
        <taxon>Parmales</taxon>
        <taxon>Triparmaceae</taxon>
        <taxon>Triparma</taxon>
    </lineage>
</organism>
<evidence type="ECO:0000313" key="2">
    <source>
        <dbReference type="EMBL" id="GMH55861.1"/>
    </source>
</evidence>
<dbReference type="OrthoDB" id="10381233at2759"/>
<feature type="compositionally biased region" description="Basic residues" evidence="1">
    <location>
        <begin position="152"/>
        <end position="165"/>
    </location>
</feature>
<protein>
    <submittedName>
        <fullName evidence="2">Uncharacterized protein</fullName>
    </submittedName>
</protein>
<feature type="region of interest" description="Disordered" evidence="1">
    <location>
        <begin position="142"/>
        <end position="200"/>
    </location>
</feature>